<gene>
    <name evidence="5" type="ORF">CFOL_v3_28461</name>
</gene>
<dbReference type="STRING" id="3775.A0A1Q3CXZ9"/>
<keyword evidence="1" id="KW-0805">Transcription regulation</keyword>
<feature type="region of interest" description="Disordered" evidence="4">
    <location>
        <begin position="270"/>
        <end position="308"/>
    </location>
</feature>
<dbReference type="FunCoup" id="A0A1Q3CXZ9">
    <property type="interactions" value="1061"/>
</dbReference>
<feature type="region of interest" description="Disordered" evidence="4">
    <location>
        <begin position="23"/>
        <end position="66"/>
    </location>
</feature>
<evidence type="ECO:0000256" key="1">
    <source>
        <dbReference type="ARBA" id="ARBA00023015"/>
    </source>
</evidence>
<proteinExistence type="predicted"/>
<keyword evidence="3" id="KW-0539">Nucleus</keyword>
<evidence type="ECO:0000313" key="6">
    <source>
        <dbReference type="Proteomes" id="UP000187406"/>
    </source>
</evidence>
<feature type="compositionally biased region" description="Acidic residues" evidence="4">
    <location>
        <begin position="34"/>
        <end position="45"/>
    </location>
</feature>
<evidence type="ECO:0000256" key="2">
    <source>
        <dbReference type="ARBA" id="ARBA00023163"/>
    </source>
</evidence>
<protein>
    <submittedName>
        <fullName evidence="5">Myb_DNA-bind_6 domain-containing protein</fullName>
    </submittedName>
</protein>
<feature type="compositionally biased region" description="Polar residues" evidence="4">
    <location>
        <begin position="152"/>
        <end position="162"/>
    </location>
</feature>
<dbReference type="PANTHER" id="PTHR16088">
    <property type="entry name" value="YY1 ASSOCIATED PROTEIN-RELATED"/>
    <property type="match status" value="1"/>
</dbReference>
<evidence type="ECO:0000256" key="3">
    <source>
        <dbReference type="ARBA" id="ARBA00023242"/>
    </source>
</evidence>
<feature type="compositionally biased region" description="Acidic residues" evidence="4">
    <location>
        <begin position="1295"/>
        <end position="1306"/>
    </location>
</feature>
<dbReference type="InterPro" id="IPR052435">
    <property type="entry name" value="YY1-Transcr_Regul"/>
</dbReference>
<accession>A0A1Q3CXZ9</accession>
<dbReference type="Proteomes" id="UP000187406">
    <property type="component" value="Unassembled WGS sequence"/>
</dbReference>
<name>A0A1Q3CXZ9_CEPFO</name>
<feature type="region of interest" description="Disordered" evidence="4">
    <location>
        <begin position="1295"/>
        <end position="1331"/>
    </location>
</feature>
<feature type="compositionally biased region" description="Low complexity" evidence="4">
    <location>
        <begin position="52"/>
        <end position="64"/>
    </location>
</feature>
<keyword evidence="2" id="KW-0804">Transcription</keyword>
<reference evidence="6" key="1">
    <citation type="submission" date="2016-04" db="EMBL/GenBank/DDBJ databases">
        <title>Cephalotus genome sequencing.</title>
        <authorList>
            <person name="Fukushima K."/>
            <person name="Hasebe M."/>
            <person name="Fang X."/>
        </authorList>
    </citation>
    <scope>NUCLEOTIDE SEQUENCE [LARGE SCALE GENOMIC DNA]</scope>
    <source>
        <strain evidence="6">cv. St1</strain>
    </source>
</reference>
<dbReference type="GO" id="GO:0006355">
    <property type="term" value="P:regulation of DNA-templated transcription"/>
    <property type="evidence" value="ECO:0007669"/>
    <property type="project" value="TreeGrafter"/>
</dbReference>
<evidence type="ECO:0000313" key="5">
    <source>
        <dbReference type="EMBL" id="GAV85021.1"/>
    </source>
</evidence>
<organism evidence="5 6">
    <name type="scientific">Cephalotus follicularis</name>
    <name type="common">Albany pitcher plant</name>
    <dbReference type="NCBI Taxonomy" id="3775"/>
    <lineage>
        <taxon>Eukaryota</taxon>
        <taxon>Viridiplantae</taxon>
        <taxon>Streptophyta</taxon>
        <taxon>Embryophyta</taxon>
        <taxon>Tracheophyta</taxon>
        <taxon>Spermatophyta</taxon>
        <taxon>Magnoliopsida</taxon>
        <taxon>eudicotyledons</taxon>
        <taxon>Gunneridae</taxon>
        <taxon>Pentapetalae</taxon>
        <taxon>rosids</taxon>
        <taxon>fabids</taxon>
        <taxon>Oxalidales</taxon>
        <taxon>Cephalotaceae</taxon>
        <taxon>Cephalotus</taxon>
    </lineage>
</organism>
<sequence length="1471" mass="163714">MSSCTNLQSNEVVEHLSRYDALSTLIESPSKPDENEEEDEDEDVDFNPFLKETPSPEASSSLSSEIEELEGDVVDDAENTYGTLGSNSSRIISEVEDCTVGVSENGEEEIVMQTTGSPEGAHEKGYQKIVPIKKKKRKFDHISQPDIGTAQEKCNGSSSGNDVNDVVIGEFSDPTWYEKPTSNDEDAICKRTRAHFSLASFTLDELEAFLQETDDEDNLQNVDDEEEYRKFLAAVLQGKDSDGQIIEANGNVDDDDEDNDADFEIELEEMLESEIDESTVDRNKKEEYGRSGRRPETRQNRRQKASDQYKKRLLEQAKRPLRPLVPILPNGANLPLSTPNETASRCGLINRFTSSAPRNGLINGFTPHQIAQLHCLIHEHMQLLIQIYSLSVLDLSQQHIASQVQGLIFKMLHKRDEVMACRTEPYSGDCFRSQYMCSSVPDEFAPAQCFPESSSTYANGAYSPRNVQMPASHYSLHSDRRFEYVSKEPVASFPTVEGSLWMPIISGQVRSVLDVAPLNLVEKYMDDVYTAAREYRRRLVESYSDTLFEKEPLFPLPCLLSAAEANSEVLRGTVPPTITTIPDEQPPKKTLAATLVEKTKKQSVALVPKEIAKLAQRFISLFNPALFPHNPPPTAVANRVLFTESEDELLALGLLEYNSDWKAIQKRFLPCKSKHQIFVRQKNRCSSKAPENSIKAVRRMKASPLTAEEIEAIQEGLTVFKHDWMSVWKFVVPHRDPSSLPRQWRMAVGTQKSYKQDAAKKEKRRIYESRRRWKTAELANWQPSSDKEDFQAEITVAENNNGDNDVNTVSKPYVHEAFLADWRPCASNLISPEYSCSNLRERIHPHNAMTQECTNIREQPNNESIDFQHRSGHMHKSPNVFDHLEHPSKSSHLTHVIHGVPSMVKPNYSVSEMTSNSSKSRICLWPYRTRKFNNSHLVKLAPDLPPLNLPPSVRVISQSAFQGDKSGSFTFSGTGVGDAGKGNTVSQLHVAKEGTATVNASREKSNQLKGKARNLLSEECRVAKDKTCEEERATYSDLQMHPLLFQAPEEGCLTYYPLDCGASSSFSFFSGNQPQLNLSLFHNPLQSHHAVDRFNKSQKIKDSMLASCGIDFHPLLQRTDYANSQSVTAFSTAHVSVGLDDQSAQLHNPSDVVQSKSLVNGGSLATDSAPSSSNERVEELDLEIHLSSITAKEKALGSRDMTAHARRSTVSVPCSGNTMEMQNASSPCCTHGENFPGVCSKLVSGSHPLVIPSNNISGCNVDNFGDQSHQEIVMEQEELSDSDEEVEEHVEFECEEMDDSEGEEDSHSEQIANMQDKEVPSSEAEKVATGADCDDQQWDLSTHAQSKACGGSHHSEFGLTSLGEDTSSSWLSLNSCAAACPAFTKTNYEEIIVSEDPAVTKSTSCHSTRSCKKTAQKKLTVQKHAIDMAQQLSLGPLAVTTVRKPRKRACRAKRGMKIGMTSEISRGNGKD</sequence>
<dbReference type="InParanoid" id="A0A1Q3CXZ9"/>
<dbReference type="GO" id="GO:0005634">
    <property type="term" value="C:nucleus"/>
    <property type="evidence" value="ECO:0007669"/>
    <property type="project" value="TreeGrafter"/>
</dbReference>
<keyword evidence="6" id="KW-1185">Reference proteome</keyword>
<dbReference type="OrthoDB" id="49309at2759"/>
<dbReference type="PANTHER" id="PTHR16088:SF3">
    <property type="entry name" value="GON-4-LIKE PROTEIN"/>
    <property type="match status" value="1"/>
</dbReference>
<dbReference type="EMBL" id="BDDD01003422">
    <property type="protein sequence ID" value="GAV85021.1"/>
    <property type="molecule type" value="Genomic_DNA"/>
</dbReference>
<feature type="region of interest" description="Disordered" evidence="4">
    <location>
        <begin position="136"/>
        <end position="167"/>
    </location>
</feature>
<feature type="compositionally biased region" description="Basic and acidic residues" evidence="4">
    <location>
        <begin position="1315"/>
        <end position="1326"/>
    </location>
</feature>
<feature type="compositionally biased region" description="Basic and acidic residues" evidence="4">
    <location>
        <begin position="279"/>
        <end position="308"/>
    </location>
</feature>
<comment type="caution">
    <text evidence="5">The sequence shown here is derived from an EMBL/GenBank/DDBJ whole genome shotgun (WGS) entry which is preliminary data.</text>
</comment>
<dbReference type="GO" id="GO:0003712">
    <property type="term" value="F:transcription coregulator activity"/>
    <property type="evidence" value="ECO:0007669"/>
    <property type="project" value="TreeGrafter"/>
</dbReference>
<evidence type="ECO:0000256" key="4">
    <source>
        <dbReference type="SAM" id="MobiDB-lite"/>
    </source>
</evidence>